<dbReference type="CDD" id="cd06257">
    <property type="entry name" value="DnaJ"/>
    <property type="match status" value="1"/>
</dbReference>
<gene>
    <name evidence="1" type="ORF">DDZ16_13825</name>
</gene>
<evidence type="ECO:0008006" key="3">
    <source>
        <dbReference type="Google" id="ProtNLM"/>
    </source>
</evidence>
<evidence type="ECO:0000313" key="1">
    <source>
        <dbReference type="EMBL" id="PWD98813.1"/>
    </source>
</evidence>
<dbReference type="SUPFAM" id="SSF46565">
    <property type="entry name" value="Chaperone J-domain"/>
    <property type="match status" value="1"/>
</dbReference>
<dbReference type="InterPro" id="IPR036869">
    <property type="entry name" value="J_dom_sf"/>
</dbReference>
<protein>
    <recommendedName>
        <fullName evidence="3">J domain-containing protein</fullName>
    </recommendedName>
</protein>
<comment type="caution">
    <text evidence="1">The sequence shown here is derived from an EMBL/GenBank/DDBJ whole genome shotgun (WGS) entry which is preliminary data.</text>
</comment>
<proteinExistence type="predicted"/>
<accession>A0A2U2B6Z6</accession>
<sequence length="95" mass="11038">MFDHCHSLEELKAEYRRLAFEAHPDKGGDPETFIKIQTAMNQRLKELSGKGQFHLSDFLPPDMSRKIMDLGFELLDDAVLSLKEKISKSLFERRN</sequence>
<reference evidence="1 2" key="1">
    <citation type="submission" date="2018-05" db="EMBL/GenBank/DDBJ databases">
        <title>Marinilabilia rubrum sp. nov., isolated from saltern sediment.</title>
        <authorList>
            <person name="Zhang R."/>
        </authorList>
    </citation>
    <scope>NUCLEOTIDE SEQUENCE [LARGE SCALE GENOMIC DNA]</scope>
    <source>
        <strain evidence="1 2">WTE16</strain>
    </source>
</reference>
<dbReference type="AlphaFoldDB" id="A0A2U2B6Z6"/>
<dbReference type="Proteomes" id="UP000244956">
    <property type="component" value="Unassembled WGS sequence"/>
</dbReference>
<dbReference type="InterPro" id="IPR001623">
    <property type="entry name" value="DnaJ_domain"/>
</dbReference>
<keyword evidence="2" id="KW-1185">Reference proteome</keyword>
<organism evidence="1 2">
    <name type="scientific">Marinilabilia rubra</name>
    <dbReference type="NCBI Taxonomy" id="2162893"/>
    <lineage>
        <taxon>Bacteria</taxon>
        <taxon>Pseudomonadati</taxon>
        <taxon>Bacteroidota</taxon>
        <taxon>Bacteroidia</taxon>
        <taxon>Marinilabiliales</taxon>
        <taxon>Marinilabiliaceae</taxon>
        <taxon>Marinilabilia</taxon>
    </lineage>
</organism>
<name>A0A2U2B6Z6_9BACT</name>
<dbReference type="OrthoDB" id="1435214at2"/>
<dbReference type="EMBL" id="QEWP01000011">
    <property type="protein sequence ID" value="PWD98813.1"/>
    <property type="molecule type" value="Genomic_DNA"/>
</dbReference>
<dbReference type="RefSeq" id="WP_109265074.1">
    <property type="nucleotide sequence ID" value="NZ_QEWP01000011.1"/>
</dbReference>
<evidence type="ECO:0000313" key="2">
    <source>
        <dbReference type="Proteomes" id="UP000244956"/>
    </source>
</evidence>
<dbReference type="Gene3D" id="1.10.287.110">
    <property type="entry name" value="DnaJ domain"/>
    <property type="match status" value="1"/>
</dbReference>